<accession>A0ABR3UTR1</accession>
<dbReference type="InterPro" id="IPR002347">
    <property type="entry name" value="SDR_fam"/>
</dbReference>
<dbReference type="InterPro" id="IPR036291">
    <property type="entry name" value="NAD(P)-bd_dom_sf"/>
</dbReference>
<evidence type="ECO:0000313" key="5">
    <source>
        <dbReference type="Proteomes" id="UP001578633"/>
    </source>
</evidence>
<name>A0ABR3UTR1_9PLEO</name>
<evidence type="ECO:0000313" key="4">
    <source>
        <dbReference type="EMBL" id="KAL1799871.1"/>
    </source>
</evidence>
<proteinExistence type="inferred from homology"/>
<keyword evidence="2" id="KW-0521">NADP</keyword>
<evidence type="ECO:0000256" key="2">
    <source>
        <dbReference type="ARBA" id="ARBA00022857"/>
    </source>
</evidence>
<reference evidence="4 5" key="1">
    <citation type="submission" date="2024-09" db="EMBL/GenBank/DDBJ databases">
        <title>T2T genomes of carrot and Alternaria dauci and their utility for understanding host-pathogen interaction during carrot leaf blight disease.</title>
        <authorList>
            <person name="Liu W."/>
            <person name="Xu S."/>
            <person name="Ou C."/>
            <person name="Liu X."/>
            <person name="Zhuang F."/>
            <person name="Deng X.W."/>
        </authorList>
    </citation>
    <scope>NUCLEOTIDE SEQUENCE [LARGE SCALE GENOMIC DNA]</scope>
    <source>
        <strain evidence="4 5">A2016</strain>
    </source>
</reference>
<dbReference type="RefSeq" id="XP_069310455.1">
    <property type="nucleotide sequence ID" value="XM_069447483.1"/>
</dbReference>
<dbReference type="Proteomes" id="UP001578633">
    <property type="component" value="Chromosome 1"/>
</dbReference>
<dbReference type="Gene3D" id="3.40.50.720">
    <property type="entry name" value="NAD(P)-binding Rossmann-like Domain"/>
    <property type="match status" value="1"/>
</dbReference>
<evidence type="ECO:0000256" key="1">
    <source>
        <dbReference type="ARBA" id="ARBA00006484"/>
    </source>
</evidence>
<dbReference type="EMBL" id="JBHGVX010000001">
    <property type="protein sequence ID" value="KAL1799871.1"/>
    <property type="molecule type" value="Genomic_DNA"/>
</dbReference>
<sequence>MASSLTYLITGANRGIGKGFVSTLLQRPNTTVIAGVRDVAKSTPALESLTKASGSKLIIVKIDSSEEADPKNAVDELQSKHGITSLDVVIANAGIAHSGATIDKTTSDALRDHFAVNTIGPILLFQAVKPLLQASKSGNPIYLGISTVISSIGGQAFLAGFPQVFSPYGASKAALNWVFARIHHEESWLTSYVTHPGLVMTDMGNEFASPDGLKAAGAITVEQSVTGVLSTLDKADRNISGTFQNQDGTTLPW</sequence>
<dbReference type="PRINTS" id="PR00081">
    <property type="entry name" value="GDHRDH"/>
</dbReference>
<dbReference type="GeneID" id="96080535"/>
<dbReference type="Pfam" id="PF00106">
    <property type="entry name" value="adh_short"/>
    <property type="match status" value="1"/>
</dbReference>
<dbReference type="CDD" id="cd05325">
    <property type="entry name" value="carb_red_sniffer_like_SDR_c"/>
    <property type="match status" value="1"/>
</dbReference>
<dbReference type="PANTHER" id="PTHR43544">
    <property type="entry name" value="SHORT-CHAIN DEHYDROGENASE/REDUCTASE"/>
    <property type="match status" value="1"/>
</dbReference>
<evidence type="ECO:0000256" key="3">
    <source>
        <dbReference type="ARBA" id="ARBA00023002"/>
    </source>
</evidence>
<comment type="caution">
    <text evidence="4">The sequence shown here is derived from an EMBL/GenBank/DDBJ whole genome shotgun (WGS) entry which is preliminary data.</text>
</comment>
<keyword evidence="5" id="KW-1185">Reference proteome</keyword>
<comment type="similarity">
    <text evidence="1">Belongs to the short-chain dehydrogenases/reductases (SDR) family.</text>
</comment>
<keyword evidence="3" id="KW-0560">Oxidoreductase</keyword>
<gene>
    <name evidence="4" type="ORF">ACET3X_000213</name>
</gene>
<dbReference type="PANTHER" id="PTHR43544:SF7">
    <property type="entry name" value="NADB-LER2"/>
    <property type="match status" value="1"/>
</dbReference>
<dbReference type="InterPro" id="IPR051468">
    <property type="entry name" value="Fungal_SecMetab_SDRs"/>
</dbReference>
<protein>
    <submittedName>
        <fullName evidence="4">Uncharacterized protein</fullName>
    </submittedName>
</protein>
<organism evidence="4 5">
    <name type="scientific">Alternaria dauci</name>
    <dbReference type="NCBI Taxonomy" id="48095"/>
    <lineage>
        <taxon>Eukaryota</taxon>
        <taxon>Fungi</taxon>
        <taxon>Dikarya</taxon>
        <taxon>Ascomycota</taxon>
        <taxon>Pezizomycotina</taxon>
        <taxon>Dothideomycetes</taxon>
        <taxon>Pleosporomycetidae</taxon>
        <taxon>Pleosporales</taxon>
        <taxon>Pleosporineae</taxon>
        <taxon>Pleosporaceae</taxon>
        <taxon>Alternaria</taxon>
        <taxon>Alternaria sect. Porri</taxon>
    </lineage>
</organism>
<dbReference type="SUPFAM" id="SSF51735">
    <property type="entry name" value="NAD(P)-binding Rossmann-fold domains"/>
    <property type="match status" value="1"/>
</dbReference>